<organism evidence="2 3">
    <name type="scientific">Lyngbya aestuarii BL J</name>
    <dbReference type="NCBI Taxonomy" id="1348334"/>
    <lineage>
        <taxon>Bacteria</taxon>
        <taxon>Bacillati</taxon>
        <taxon>Cyanobacteriota</taxon>
        <taxon>Cyanophyceae</taxon>
        <taxon>Oscillatoriophycideae</taxon>
        <taxon>Oscillatoriales</taxon>
        <taxon>Microcoleaceae</taxon>
        <taxon>Lyngbya</taxon>
    </lineage>
</organism>
<dbReference type="NCBIfam" id="NF038192">
    <property type="entry name" value="V_cas_c2c8"/>
    <property type="match status" value="1"/>
</dbReference>
<dbReference type="EMBL" id="AUZM01000024">
    <property type="protein sequence ID" value="ERT07205.1"/>
    <property type="molecule type" value="Genomic_DNA"/>
</dbReference>
<reference evidence="2 3" key="1">
    <citation type="journal article" date="2013" name="Front. Microbiol.">
        <title>Comparative genomic analyses of the cyanobacterium, Lyngbya aestuarii BL J, a powerful hydrogen producer.</title>
        <authorList>
            <person name="Kothari A."/>
            <person name="Vaughn M."/>
            <person name="Garcia-Pichel F."/>
        </authorList>
    </citation>
    <scope>NUCLEOTIDE SEQUENCE [LARGE SCALE GENOMIC DNA]</scope>
    <source>
        <strain evidence="2 3">BL J</strain>
    </source>
</reference>
<proteinExistence type="predicted"/>
<accession>U7QJC6</accession>
<dbReference type="Proteomes" id="UP000017127">
    <property type="component" value="Unassembled WGS sequence"/>
</dbReference>
<keyword evidence="2" id="KW-0238">DNA-binding</keyword>
<evidence type="ECO:0000256" key="1">
    <source>
        <dbReference type="SAM" id="MobiDB-lite"/>
    </source>
</evidence>
<sequence length="690" mass="80281">MAVKVFEFKIYPHKDFQEQFNRWAYGLKKFYNFCLQQFELLDEYTYWDKLSKTRVPCCPVPWSLKLIETLDPNPYLPELKNKHYVSYSNLIAPQDIPVIRNAPEARQYTLKKGETAKDVFKRVKNPDQIVVTTAKPESSGLDKWPRGWLGGVGYSQPPKQDYQPSLIKNFPNSEKTKDAGILVKKETLENSNLPDEIKKVILDVPYKFRSGTLAMLCTSWQEYLKSRSGQKDLKRGKPKYKRYRDRIETIIHPNPNAGSSKPASKDACRLEGDNILVLPSFGKVKIKGLDKRFRDNDGSIPRVKVVKVLKRPSGWYIQLTADINRSNKLFKKPLGAIGIDTGLKEDNWITTDRFAVTKPRWYRESEEKLARLQKELDAKKLQRVILWLNHPDNSIERIKTIFPSIAKEALEKVKACKRPQYLHELVKNNELSTSGLNQLKHFNFRDCEKVESCYLFDKLLSASNKEIELAQRIRKLHEKLKRRRRSHNQKQSTWLTRKYSIIRIEDGLQKNVGKSKAKVSEDNRSFERNAQNSRTGMNKSVLDAAIGGFISLVESKSKEWGRDFKRMKPGKGKAYSQRCPVCHHENKEQKDITNHQDYNCSNCGFTHRSRDVIPGINMILDEFEEQQQKNLLGIETEEQKIIWDDLSKECRQAWRLREKWLSENAPGGGCQDEVNSDKPSNTRKSRRRKK</sequence>
<feature type="compositionally biased region" description="Basic residues" evidence="1">
    <location>
        <begin position="681"/>
        <end position="690"/>
    </location>
</feature>
<evidence type="ECO:0000313" key="3">
    <source>
        <dbReference type="Proteomes" id="UP000017127"/>
    </source>
</evidence>
<comment type="caution">
    <text evidence="2">The sequence shown here is derived from an EMBL/GenBank/DDBJ whole genome shotgun (WGS) entry which is preliminary data.</text>
</comment>
<dbReference type="AlphaFoldDB" id="U7QJC6"/>
<gene>
    <name evidence="2" type="ORF">M595_2838</name>
</gene>
<dbReference type="RefSeq" id="WP_023066538.1">
    <property type="nucleotide sequence ID" value="NZ_AUZM01000024.1"/>
</dbReference>
<dbReference type="GO" id="GO:0003677">
    <property type="term" value="F:DNA binding"/>
    <property type="evidence" value="ECO:0007669"/>
    <property type="project" value="UniProtKB-KW"/>
</dbReference>
<dbReference type="OrthoDB" id="435395at2"/>
<keyword evidence="3" id="KW-1185">Reference proteome</keyword>
<name>U7QJC6_9CYAN</name>
<protein>
    <submittedName>
        <fullName evidence="2">Putative transposase DNA-binding domain protein</fullName>
    </submittedName>
</protein>
<feature type="region of interest" description="Disordered" evidence="1">
    <location>
        <begin position="663"/>
        <end position="690"/>
    </location>
</feature>
<evidence type="ECO:0000313" key="2">
    <source>
        <dbReference type="EMBL" id="ERT07205.1"/>
    </source>
</evidence>